<feature type="transmembrane region" description="Helical" evidence="1">
    <location>
        <begin position="6"/>
        <end position="26"/>
    </location>
</feature>
<organism evidence="2 3">
    <name type="scientific">Alkalibacterium pelagium</name>
    <dbReference type="NCBI Taxonomy" id="426702"/>
    <lineage>
        <taxon>Bacteria</taxon>
        <taxon>Bacillati</taxon>
        <taxon>Bacillota</taxon>
        <taxon>Bacilli</taxon>
        <taxon>Lactobacillales</taxon>
        <taxon>Carnobacteriaceae</taxon>
        <taxon>Alkalibacterium</taxon>
    </lineage>
</organism>
<keyword evidence="3" id="KW-1185">Reference proteome</keyword>
<keyword evidence="1" id="KW-0812">Transmembrane</keyword>
<evidence type="ECO:0000313" key="3">
    <source>
        <dbReference type="Proteomes" id="UP000199081"/>
    </source>
</evidence>
<keyword evidence="1" id="KW-0472">Membrane</keyword>
<accession>A0A1H7HUY8</accession>
<dbReference type="Proteomes" id="UP000199081">
    <property type="component" value="Unassembled WGS sequence"/>
</dbReference>
<evidence type="ECO:0000313" key="2">
    <source>
        <dbReference type="EMBL" id="SEK54091.1"/>
    </source>
</evidence>
<keyword evidence="1" id="KW-1133">Transmembrane helix</keyword>
<name>A0A1H7HUY8_9LACT</name>
<dbReference type="EMBL" id="FNZU01000003">
    <property type="protein sequence ID" value="SEK54091.1"/>
    <property type="molecule type" value="Genomic_DNA"/>
</dbReference>
<reference evidence="3" key="1">
    <citation type="submission" date="2016-10" db="EMBL/GenBank/DDBJ databases">
        <authorList>
            <person name="Varghese N."/>
            <person name="Submissions S."/>
        </authorList>
    </citation>
    <scope>NUCLEOTIDE SEQUENCE [LARGE SCALE GENOMIC DNA]</scope>
    <source>
        <strain evidence="3">DSM 19183</strain>
    </source>
</reference>
<protein>
    <submittedName>
        <fullName evidence="2">Uncharacterized protein</fullName>
    </submittedName>
</protein>
<dbReference type="AlphaFoldDB" id="A0A1H7HUY8"/>
<gene>
    <name evidence="2" type="ORF">SAMN04488099_103187</name>
</gene>
<sequence length="72" mass="8192">MDAFYFFIINFLLPYVGACLITTYALKTSIGFYHKLGFEKIGSQSRDNSSNRCMALYISELLQALNNPENVD</sequence>
<evidence type="ECO:0000256" key="1">
    <source>
        <dbReference type="SAM" id="Phobius"/>
    </source>
</evidence>
<proteinExistence type="predicted"/>